<proteinExistence type="predicted"/>
<dbReference type="InterPro" id="IPR002539">
    <property type="entry name" value="MaoC-like_dom"/>
</dbReference>
<dbReference type="Pfam" id="PF01575">
    <property type="entry name" value="MaoC_dehydratas"/>
    <property type="match status" value="1"/>
</dbReference>
<accession>A0ABP9FHQ9</accession>
<dbReference type="InterPro" id="IPR052342">
    <property type="entry name" value="MCH/BMMD"/>
</dbReference>
<comment type="caution">
    <text evidence="2">The sequence shown here is derived from an EMBL/GenBank/DDBJ whole genome shotgun (WGS) entry which is preliminary data.</text>
</comment>
<name>A0ABP9FHQ9_9GAMM</name>
<evidence type="ECO:0000259" key="1">
    <source>
        <dbReference type="Pfam" id="PF01575"/>
    </source>
</evidence>
<gene>
    <name evidence="2" type="ORF">GCM10023333_40110</name>
</gene>
<organism evidence="2 3">
    <name type="scientific">Ferrimonas pelagia</name>
    <dbReference type="NCBI Taxonomy" id="1177826"/>
    <lineage>
        <taxon>Bacteria</taxon>
        <taxon>Pseudomonadati</taxon>
        <taxon>Pseudomonadota</taxon>
        <taxon>Gammaproteobacteria</taxon>
        <taxon>Alteromonadales</taxon>
        <taxon>Ferrimonadaceae</taxon>
        <taxon>Ferrimonas</taxon>
    </lineage>
</organism>
<dbReference type="SUPFAM" id="SSF54637">
    <property type="entry name" value="Thioesterase/thiol ester dehydrase-isomerase"/>
    <property type="match status" value="1"/>
</dbReference>
<sequence>MTEQYFEQIEVGATDRTRFYSVSEAEIVEFALSWNPEPYHIDPAAAAQHQLGRIFACGPHIIAIATKLGNEQRPRPVAIAGLGWDELRFKAPVFGGDRLCLETQVADKRRSQSNPQQGIVTYALRILNQDEQVVMTYRITFLAQCQAQA</sequence>
<evidence type="ECO:0000313" key="2">
    <source>
        <dbReference type="EMBL" id="GAA4902020.1"/>
    </source>
</evidence>
<feature type="domain" description="MaoC-like" evidence="1">
    <location>
        <begin position="18"/>
        <end position="122"/>
    </location>
</feature>
<keyword evidence="3" id="KW-1185">Reference proteome</keyword>
<dbReference type="PANTHER" id="PTHR43664:SF1">
    <property type="entry name" value="BETA-METHYLMALYL-COA DEHYDRATASE"/>
    <property type="match status" value="1"/>
</dbReference>
<protein>
    <submittedName>
        <fullName evidence="2">MaoC/PaaZ C-terminal domain-containing protein</fullName>
    </submittedName>
</protein>
<dbReference type="Proteomes" id="UP001499988">
    <property type="component" value="Unassembled WGS sequence"/>
</dbReference>
<dbReference type="PANTHER" id="PTHR43664">
    <property type="entry name" value="MONOAMINE OXIDASE-RELATED"/>
    <property type="match status" value="1"/>
</dbReference>
<dbReference type="EMBL" id="BAABJZ010000105">
    <property type="protein sequence ID" value="GAA4902020.1"/>
    <property type="molecule type" value="Genomic_DNA"/>
</dbReference>
<dbReference type="Gene3D" id="3.10.129.10">
    <property type="entry name" value="Hotdog Thioesterase"/>
    <property type="match status" value="1"/>
</dbReference>
<dbReference type="RefSeq" id="WP_345337290.1">
    <property type="nucleotide sequence ID" value="NZ_BAABJZ010000105.1"/>
</dbReference>
<evidence type="ECO:0000313" key="3">
    <source>
        <dbReference type="Proteomes" id="UP001499988"/>
    </source>
</evidence>
<reference evidence="3" key="1">
    <citation type="journal article" date="2019" name="Int. J. Syst. Evol. Microbiol.">
        <title>The Global Catalogue of Microorganisms (GCM) 10K type strain sequencing project: providing services to taxonomists for standard genome sequencing and annotation.</title>
        <authorList>
            <consortium name="The Broad Institute Genomics Platform"/>
            <consortium name="The Broad Institute Genome Sequencing Center for Infectious Disease"/>
            <person name="Wu L."/>
            <person name="Ma J."/>
        </authorList>
    </citation>
    <scope>NUCLEOTIDE SEQUENCE [LARGE SCALE GENOMIC DNA]</scope>
    <source>
        <strain evidence="3">JCM 18401</strain>
    </source>
</reference>
<dbReference type="InterPro" id="IPR029069">
    <property type="entry name" value="HotDog_dom_sf"/>
</dbReference>